<dbReference type="Pfam" id="PF00018">
    <property type="entry name" value="SH3_1"/>
    <property type="match status" value="1"/>
</dbReference>
<reference evidence="5 6" key="1">
    <citation type="submission" date="2024-01" db="EMBL/GenBank/DDBJ databases">
        <authorList>
            <person name="Allen C."/>
            <person name="Tagirdzhanova G."/>
        </authorList>
    </citation>
    <scope>NUCLEOTIDE SEQUENCE [LARGE SCALE GENOMIC DNA]</scope>
    <source>
        <strain evidence="5 6">CBS 573.63</strain>
    </source>
</reference>
<evidence type="ECO:0000313" key="5">
    <source>
        <dbReference type="EMBL" id="CAK7262624.1"/>
    </source>
</evidence>
<organism evidence="5 6">
    <name type="scientific">Sporothrix epigloea</name>
    <dbReference type="NCBI Taxonomy" id="1892477"/>
    <lineage>
        <taxon>Eukaryota</taxon>
        <taxon>Fungi</taxon>
        <taxon>Dikarya</taxon>
        <taxon>Ascomycota</taxon>
        <taxon>Pezizomycotina</taxon>
        <taxon>Sordariomycetes</taxon>
        <taxon>Sordariomycetidae</taxon>
        <taxon>Ophiostomatales</taxon>
        <taxon>Ophiostomataceae</taxon>
        <taxon>Sporothrix</taxon>
    </lineage>
</organism>
<feature type="region of interest" description="Disordered" evidence="3">
    <location>
        <begin position="522"/>
        <end position="542"/>
    </location>
</feature>
<dbReference type="SUPFAM" id="SSF50044">
    <property type="entry name" value="SH3-domain"/>
    <property type="match status" value="1"/>
</dbReference>
<protein>
    <submittedName>
        <fullName evidence="5">HOG (High osmolarity glycerol) pathway protein</fullName>
    </submittedName>
</protein>
<feature type="compositionally biased region" description="Basic and acidic residues" evidence="3">
    <location>
        <begin position="326"/>
        <end position="336"/>
    </location>
</feature>
<dbReference type="Proteomes" id="UP001642501">
    <property type="component" value="Unassembled WGS sequence"/>
</dbReference>
<evidence type="ECO:0000256" key="3">
    <source>
        <dbReference type="SAM" id="MobiDB-lite"/>
    </source>
</evidence>
<feature type="compositionally biased region" description="Low complexity" evidence="3">
    <location>
        <begin position="16"/>
        <end position="37"/>
    </location>
</feature>
<feature type="domain" description="SH3" evidence="4">
    <location>
        <begin position="350"/>
        <end position="411"/>
    </location>
</feature>
<dbReference type="InterPro" id="IPR036028">
    <property type="entry name" value="SH3-like_dom_sf"/>
</dbReference>
<keyword evidence="6" id="KW-1185">Reference proteome</keyword>
<dbReference type="SMART" id="SM00326">
    <property type="entry name" value="SH3"/>
    <property type="match status" value="1"/>
</dbReference>
<feature type="compositionally biased region" description="Low complexity" evidence="3">
    <location>
        <begin position="315"/>
        <end position="325"/>
    </location>
</feature>
<gene>
    <name evidence="5" type="primary">NBP2</name>
    <name evidence="5" type="ORF">SEPCBS57363_000161</name>
</gene>
<name>A0ABP0D352_9PEZI</name>
<proteinExistence type="predicted"/>
<feature type="region of interest" description="Disordered" evidence="3">
    <location>
        <begin position="107"/>
        <end position="141"/>
    </location>
</feature>
<feature type="region of interest" description="Disordered" evidence="3">
    <location>
        <begin position="308"/>
        <end position="336"/>
    </location>
</feature>
<feature type="compositionally biased region" description="Polar residues" evidence="3">
    <location>
        <begin position="64"/>
        <end position="73"/>
    </location>
</feature>
<dbReference type="PROSITE" id="PS50002">
    <property type="entry name" value="SH3"/>
    <property type="match status" value="1"/>
</dbReference>
<feature type="region of interest" description="Disordered" evidence="3">
    <location>
        <begin position="253"/>
        <end position="293"/>
    </location>
</feature>
<sequence>MAAVVSPSPSSPATPSPAAATNPSFMPSLLPSSNPNHPILPPLITSTPARQANLPRPMSHASKNRLSQYSTGSIAPRSRPASHVFPIFTSSLSYTLVRDFAYPNSHPLHYGPPPEPSRPQSDLFTPSLDSQSQQRFSDPPSFWDYNSGWEASSGSNNFYRGANDIPPILLADGPPWSEDEDLQSPVVSSRHRKHKSTSSAFGHNRSHSSRDEFGEGGRMAAAQASACGNQSYNHGHAIDGGGSDPVLLNPDRYDRDRGYYVGTGGDGSERYYVDQEGDEANGPGGEFVTYPPDQAQHSTSLYQLHRQSNYGGYRPTSDVSSPDSSPDYREDDQSRYSRDYQFTITSPDEEMHGKAVALFDFARENENELPLVEGQIIWVSYRHGQGWLVAMDPKTQESGLVPEEYVRLLRDIEGGMTSLTGQAVAAGDGAASPNDDGTPTLTQAENQLGLQGFAAGHAPTPSTVSNGYHQPIVSTFSTSSKDLDPYPQHLLGTQVGQTPPQVIHYHGQRGGSQANTPTLLGNHDAGTLRRGSQDTTARKSESHVSLILGPLLDDSTKGTLKTNAEAIAIRGATPSDAGTNHIPSEKTAAV</sequence>
<feature type="region of interest" description="Disordered" evidence="3">
    <location>
        <begin position="170"/>
        <end position="226"/>
    </location>
</feature>
<keyword evidence="1 2" id="KW-0728">SH3 domain</keyword>
<feature type="region of interest" description="Disordered" evidence="3">
    <location>
        <begin position="1"/>
        <end position="77"/>
    </location>
</feature>
<dbReference type="InterPro" id="IPR001452">
    <property type="entry name" value="SH3_domain"/>
</dbReference>
<dbReference type="EMBL" id="CAWUOM010000001">
    <property type="protein sequence ID" value="CAK7262624.1"/>
    <property type="molecule type" value="Genomic_DNA"/>
</dbReference>
<evidence type="ECO:0000256" key="1">
    <source>
        <dbReference type="ARBA" id="ARBA00022443"/>
    </source>
</evidence>
<feature type="compositionally biased region" description="Polar residues" evidence="3">
    <location>
        <begin position="118"/>
        <end position="136"/>
    </location>
</feature>
<evidence type="ECO:0000256" key="2">
    <source>
        <dbReference type="PROSITE-ProRule" id="PRU00192"/>
    </source>
</evidence>
<accession>A0ABP0D352</accession>
<dbReference type="Gene3D" id="2.30.30.40">
    <property type="entry name" value="SH3 Domains"/>
    <property type="match status" value="1"/>
</dbReference>
<comment type="caution">
    <text evidence="5">The sequence shown here is derived from an EMBL/GenBank/DDBJ whole genome shotgun (WGS) entry which is preliminary data.</text>
</comment>
<evidence type="ECO:0000313" key="6">
    <source>
        <dbReference type="Proteomes" id="UP001642501"/>
    </source>
</evidence>
<evidence type="ECO:0000259" key="4">
    <source>
        <dbReference type="PROSITE" id="PS50002"/>
    </source>
</evidence>